<comment type="function">
    <text evidence="1 8">Involved in DNA repair and RecF pathway recombination.</text>
</comment>
<keyword evidence="11" id="KW-1185">Reference proteome</keyword>
<dbReference type="OrthoDB" id="9804792at2"/>
<evidence type="ECO:0000256" key="7">
    <source>
        <dbReference type="ARBA" id="ARBA00033409"/>
    </source>
</evidence>
<dbReference type="PANTHER" id="PTHR33991:SF1">
    <property type="entry name" value="DNA REPAIR PROTEIN RECO"/>
    <property type="match status" value="1"/>
</dbReference>
<evidence type="ECO:0000256" key="6">
    <source>
        <dbReference type="ARBA" id="ARBA00023204"/>
    </source>
</evidence>
<keyword evidence="5 8" id="KW-0233">DNA recombination</keyword>
<dbReference type="PANTHER" id="PTHR33991">
    <property type="entry name" value="DNA REPAIR PROTEIN RECO"/>
    <property type="match status" value="1"/>
</dbReference>
<dbReference type="EMBL" id="FTPK01000001">
    <property type="protein sequence ID" value="SIT65894.1"/>
    <property type="molecule type" value="Genomic_DNA"/>
</dbReference>
<dbReference type="Gene3D" id="1.20.1440.120">
    <property type="entry name" value="Recombination protein O, C-terminal domain"/>
    <property type="match status" value="1"/>
</dbReference>
<reference evidence="10 11" key="1">
    <citation type="submission" date="2017-01" db="EMBL/GenBank/DDBJ databases">
        <authorList>
            <person name="Mah S.A."/>
            <person name="Swanson W.J."/>
            <person name="Moy G.W."/>
            <person name="Vacquier V.D."/>
        </authorList>
    </citation>
    <scope>NUCLEOTIDE SEQUENCE [LARGE SCALE GENOMIC DNA]</scope>
    <source>
        <strain evidence="10 11">M9</strain>
    </source>
</reference>
<keyword evidence="4 8" id="KW-0227">DNA damage</keyword>
<dbReference type="InterPro" id="IPR003717">
    <property type="entry name" value="RecO"/>
</dbReference>
<evidence type="ECO:0000256" key="5">
    <source>
        <dbReference type="ARBA" id="ARBA00023172"/>
    </source>
</evidence>
<evidence type="ECO:0000259" key="9">
    <source>
        <dbReference type="Pfam" id="PF11967"/>
    </source>
</evidence>
<dbReference type="AlphaFoldDB" id="A0A1R3VN39"/>
<dbReference type="InterPro" id="IPR012340">
    <property type="entry name" value="NA-bd_OB-fold"/>
</dbReference>
<dbReference type="HAMAP" id="MF_00201">
    <property type="entry name" value="RecO"/>
    <property type="match status" value="1"/>
</dbReference>
<dbReference type="InterPro" id="IPR022572">
    <property type="entry name" value="DNA_rep/recomb_RecO_N"/>
</dbReference>
<feature type="domain" description="DNA replication/recombination mediator RecO N-terminal" evidence="9">
    <location>
        <begin position="1"/>
        <end position="72"/>
    </location>
</feature>
<name>A0A1R3VN39_9GAMM</name>
<dbReference type="GO" id="GO:0006310">
    <property type="term" value="P:DNA recombination"/>
    <property type="evidence" value="ECO:0007669"/>
    <property type="project" value="UniProtKB-UniRule"/>
</dbReference>
<dbReference type="Gene3D" id="2.40.50.140">
    <property type="entry name" value="Nucleic acid-binding proteins"/>
    <property type="match status" value="1"/>
</dbReference>
<evidence type="ECO:0000256" key="8">
    <source>
        <dbReference type="HAMAP-Rule" id="MF_00201"/>
    </source>
</evidence>
<accession>A0A1R3VN39</accession>
<dbReference type="NCBIfam" id="TIGR00613">
    <property type="entry name" value="reco"/>
    <property type="match status" value="1"/>
</dbReference>
<dbReference type="GO" id="GO:0043590">
    <property type="term" value="C:bacterial nucleoid"/>
    <property type="evidence" value="ECO:0007669"/>
    <property type="project" value="TreeGrafter"/>
</dbReference>
<evidence type="ECO:0000313" key="10">
    <source>
        <dbReference type="EMBL" id="SIT65894.1"/>
    </source>
</evidence>
<evidence type="ECO:0000256" key="2">
    <source>
        <dbReference type="ARBA" id="ARBA00007452"/>
    </source>
</evidence>
<evidence type="ECO:0000256" key="1">
    <source>
        <dbReference type="ARBA" id="ARBA00003065"/>
    </source>
</evidence>
<dbReference type="STRING" id="233100.SAMN05216526_0350"/>
<dbReference type="Pfam" id="PF02565">
    <property type="entry name" value="RecO_C"/>
    <property type="match status" value="1"/>
</dbReference>
<dbReference type="RefSeq" id="WP_076754395.1">
    <property type="nucleotide sequence ID" value="NZ_CP023018.1"/>
</dbReference>
<dbReference type="Pfam" id="PF11967">
    <property type="entry name" value="RecO_N"/>
    <property type="match status" value="1"/>
</dbReference>
<comment type="similarity">
    <text evidence="2 8">Belongs to the RecO family.</text>
</comment>
<sequence length="234" mass="26195">MSEERQAEGYVLHARRYRESSQLLELLTAEEGRMSGLLRRGRSGSGSAAQAFLHLQVNWRARGSLATLTRCEELGRFTLTGERAVCGLYVNELCLKLLPRDMPLAEVYAAYEACLAGLADVQQPVEPLLRRFEWQLLVQLGEGLEFIDASELDAAAAYILLPQDELRLALEAERDSAFCIHGATLQALVAGTLGDRVALREARRLMRALLDYHLGSKTIVSRQLITRMHREKQS</sequence>
<dbReference type="GO" id="GO:0006302">
    <property type="term" value="P:double-strand break repair"/>
    <property type="evidence" value="ECO:0007669"/>
    <property type="project" value="TreeGrafter"/>
</dbReference>
<dbReference type="Proteomes" id="UP000223759">
    <property type="component" value="Unassembled WGS sequence"/>
</dbReference>
<protein>
    <recommendedName>
        <fullName evidence="3 8">DNA repair protein RecO</fullName>
    </recommendedName>
    <alternativeName>
        <fullName evidence="7 8">Recombination protein O</fullName>
    </alternativeName>
</protein>
<evidence type="ECO:0000313" key="11">
    <source>
        <dbReference type="Proteomes" id="UP000223759"/>
    </source>
</evidence>
<dbReference type="InterPro" id="IPR042242">
    <property type="entry name" value="RecO_C"/>
</dbReference>
<organism evidence="10 11">
    <name type="scientific">Ectothiorhodosinus mongolicus</name>
    <dbReference type="NCBI Taxonomy" id="233100"/>
    <lineage>
        <taxon>Bacteria</taxon>
        <taxon>Pseudomonadati</taxon>
        <taxon>Pseudomonadota</taxon>
        <taxon>Gammaproteobacteria</taxon>
        <taxon>Chromatiales</taxon>
        <taxon>Ectothiorhodospiraceae</taxon>
        <taxon>Ectothiorhodosinus</taxon>
    </lineage>
</organism>
<gene>
    <name evidence="8" type="primary">recO</name>
    <name evidence="10" type="ORF">SAMN05216526_0350</name>
</gene>
<dbReference type="SUPFAM" id="SSF50249">
    <property type="entry name" value="Nucleic acid-binding proteins"/>
    <property type="match status" value="1"/>
</dbReference>
<evidence type="ECO:0000256" key="4">
    <source>
        <dbReference type="ARBA" id="ARBA00022763"/>
    </source>
</evidence>
<proteinExistence type="inferred from homology"/>
<keyword evidence="6 8" id="KW-0234">DNA repair</keyword>
<evidence type="ECO:0000256" key="3">
    <source>
        <dbReference type="ARBA" id="ARBA00021310"/>
    </source>
</evidence>